<evidence type="ECO:0000313" key="12">
    <source>
        <dbReference type="EMBL" id="QII13805.1"/>
    </source>
</evidence>
<protein>
    <recommendedName>
        <fullName evidence="5 11">Transaldolase</fullName>
        <ecNumber evidence="5 11">2.2.1.2</ecNumber>
    </recommendedName>
</protein>
<keyword evidence="7 11" id="KW-0808">Transferase</keyword>
<reference evidence="12 15" key="3">
    <citation type="submission" date="2020-02" db="EMBL/GenBank/DDBJ databases">
        <title>Newly sequenced genome of strain CSTR1 showed variability in Candidatus Kuenenia stuttgartiensis genomes.</title>
        <authorList>
            <person name="Ding C."/>
            <person name="Adrian L."/>
        </authorList>
    </citation>
    <scope>NUCLEOTIDE SEQUENCE [LARGE SCALE GENOMIC DNA]</scope>
    <source>
        <strain evidence="12 15">CSTR1</strain>
    </source>
</reference>
<dbReference type="GO" id="GO:0006098">
    <property type="term" value="P:pentose-phosphate shunt"/>
    <property type="evidence" value="ECO:0007669"/>
    <property type="project" value="UniProtKB-UniRule"/>
</dbReference>
<evidence type="ECO:0000256" key="1">
    <source>
        <dbReference type="ARBA" id="ARBA00003518"/>
    </source>
</evidence>
<name>A0A2C9CH83_KUEST</name>
<gene>
    <name evidence="13" type="primary">talB</name>
    <name evidence="11 12" type="synonym">tal</name>
    <name evidence="12" type="ORF">KsCSTR_44260</name>
    <name evidence="13" type="ORF">KSMBR1_2585</name>
</gene>
<comment type="similarity">
    <text evidence="4 11">Belongs to the transaldolase family. Type 2 subfamily.</text>
</comment>
<dbReference type="RefSeq" id="WP_099325709.1">
    <property type="nucleotide sequence ID" value="NZ_LT934425.1"/>
</dbReference>
<dbReference type="GO" id="GO:0005975">
    <property type="term" value="P:carbohydrate metabolic process"/>
    <property type="evidence" value="ECO:0007669"/>
    <property type="project" value="InterPro"/>
</dbReference>
<evidence type="ECO:0000256" key="4">
    <source>
        <dbReference type="ARBA" id="ARBA00008426"/>
    </source>
</evidence>
<dbReference type="HAMAP" id="MF_00493">
    <property type="entry name" value="Transaldolase_2"/>
    <property type="match status" value="1"/>
</dbReference>
<organism evidence="13 14">
    <name type="scientific">Kuenenia stuttgartiensis</name>
    <dbReference type="NCBI Taxonomy" id="174633"/>
    <lineage>
        <taxon>Bacteria</taxon>
        <taxon>Pseudomonadati</taxon>
        <taxon>Planctomycetota</taxon>
        <taxon>Candidatus Brocadiia</taxon>
        <taxon>Candidatus Brocadiales</taxon>
        <taxon>Candidatus Brocadiaceae</taxon>
        <taxon>Candidatus Kuenenia</taxon>
    </lineage>
</organism>
<comment type="function">
    <text evidence="1 11">Transaldolase is important for the balance of metabolites in the pentose-phosphate pathway.</text>
</comment>
<evidence type="ECO:0000256" key="6">
    <source>
        <dbReference type="ARBA" id="ARBA00022490"/>
    </source>
</evidence>
<evidence type="ECO:0000256" key="10">
    <source>
        <dbReference type="ARBA" id="ARBA00048810"/>
    </source>
</evidence>
<dbReference type="EMBL" id="CP049055">
    <property type="protein sequence ID" value="QII13805.1"/>
    <property type="molecule type" value="Genomic_DNA"/>
</dbReference>
<sequence length="375" mass="41924">MNPLLMLKEYGQSVWLDYIQRGLITTGELRRFVEEYGLGGVTSNPAIFEKAITGSADYADMLDTLQQKKDMDAMAIYEYLAIRDIQDAADVLMPVYEKTGKRDGYVCLEVSPFLANETQGTIVEARRLWKAVGRQNVMVKVPATSEGIPAIEQLISEGINVNVTLLFSRETYEHVTQAYINGLEKLASRGGDVRTIASVASFFVSRIDTLLDSIIEARVKTSAHANEQALLQGIMGKVAIANARLTYQRYKEIFRGDRWQKLAEKGAQTQRVLWASTSTKNPKYRDVTYVEELIGPDTVNTMPLSTIEAFRDHGRPRASLEENIVAAYDTMKTLEQLDISMKECTDNLLREGLRLFADAFGKLLNALDTRGIKGA</sequence>
<dbReference type="GO" id="GO:0004801">
    <property type="term" value="F:transaldolase activity"/>
    <property type="evidence" value="ECO:0007669"/>
    <property type="project" value="UniProtKB-UniRule"/>
</dbReference>
<reference evidence="13" key="1">
    <citation type="submission" date="2017-10" db="EMBL/GenBank/DDBJ databases">
        <authorList>
            <person name="Banno H."/>
            <person name="Chua N.-H."/>
        </authorList>
    </citation>
    <scope>NUCLEOTIDE SEQUENCE [LARGE SCALE GENOMIC DNA]</scope>
    <source>
        <strain evidence="13">Kuenenia_mbr1_ru-nijmegen</strain>
    </source>
</reference>
<proteinExistence type="inferred from homology"/>
<evidence type="ECO:0000256" key="9">
    <source>
        <dbReference type="ARBA" id="ARBA00023270"/>
    </source>
</evidence>
<dbReference type="PANTHER" id="PTHR10683">
    <property type="entry name" value="TRANSALDOLASE"/>
    <property type="match status" value="1"/>
</dbReference>
<dbReference type="PANTHER" id="PTHR10683:SF31">
    <property type="entry name" value="TRANSALDOLASE"/>
    <property type="match status" value="1"/>
</dbReference>
<dbReference type="InterPro" id="IPR004732">
    <property type="entry name" value="Transaldolase_2"/>
</dbReference>
<comment type="catalytic activity">
    <reaction evidence="10 11">
        <text>D-sedoheptulose 7-phosphate + D-glyceraldehyde 3-phosphate = D-erythrose 4-phosphate + beta-D-fructose 6-phosphate</text>
        <dbReference type="Rhea" id="RHEA:17053"/>
        <dbReference type="ChEBI" id="CHEBI:16897"/>
        <dbReference type="ChEBI" id="CHEBI:57483"/>
        <dbReference type="ChEBI" id="CHEBI:57634"/>
        <dbReference type="ChEBI" id="CHEBI:59776"/>
        <dbReference type="EC" id="2.2.1.2"/>
    </reaction>
</comment>
<evidence type="ECO:0000313" key="13">
    <source>
        <dbReference type="EMBL" id="SOH05072.1"/>
    </source>
</evidence>
<dbReference type="SUPFAM" id="SSF51569">
    <property type="entry name" value="Aldolase"/>
    <property type="match status" value="1"/>
</dbReference>
<dbReference type="CDD" id="cd00955">
    <property type="entry name" value="Transaldolase_like"/>
    <property type="match status" value="1"/>
</dbReference>
<dbReference type="InterPro" id="IPR001585">
    <property type="entry name" value="TAL/FSA"/>
</dbReference>
<evidence type="ECO:0000256" key="7">
    <source>
        <dbReference type="ARBA" id="ARBA00022679"/>
    </source>
</evidence>
<dbReference type="EMBL" id="LT934425">
    <property type="protein sequence ID" value="SOH05072.1"/>
    <property type="molecule type" value="Genomic_DNA"/>
</dbReference>
<dbReference type="Gene3D" id="3.20.20.70">
    <property type="entry name" value="Aldolase class I"/>
    <property type="match status" value="1"/>
</dbReference>
<dbReference type="AlphaFoldDB" id="A0A2C9CH83"/>
<dbReference type="Proteomes" id="UP000501926">
    <property type="component" value="Chromosome"/>
</dbReference>
<accession>A0A2C9CH83</accession>
<evidence type="ECO:0000256" key="3">
    <source>
        <dbReference type="ARBA" id="ARBA00004857"/>
    </source>
</evidence>
<dbReference type="Proteomes" id="UP000221734">
    <property type="component" value="Chromosome Kuenenia_stuttgartiensis_MBR1"/>
</dbReference>
<evidence type="ECO:0000256" key="8">
    <source>
        <dbReference type="ARBA" id="ARBA00023126"/>
    </source>
</evidence>
<evidence type="ECO:0000256" key="11">
    <source>
        <dbReference type="HAMAP-Rule" id="MF_00493"/>
    </source>
</evidence>
<dbReference type="PROSITE" id="PS00958">
    <property type="entry name" value="TRANSALDOLASE_2"/>
    <property type="match status" value="1"/>
</dbReference>
<dbReference type="GO" id="GO:0005737">
    <property type="term" value="C:cytoplasm"/>
    <property type="evidence" value="ECO:0007669"/>
    <property type="project" value="UniProtKB-SubCell"/>
</dbReference>
<dbReference type="UniPathway" id="UPA00115">
    <property type="reaction ID" value="UER00414"/>
</dbReference>
<keyword evidence="8 11" id="KW-0570">Pentose shunt</keyword>
<evidence type="ECO:0000313" key="14">
    <source>
        <dbReference type="Proteomes" id="UP000221734"/>
    </source>
</evidence>
<dbReference type="PIRSF" id="PIRSF036915">
    <property type="entry name" value="Trnald_Bac_Plnt"/>
    <property type="match status" value="1"/>
</dbReference>
<dbReference type="OrthoDB" id="140919at2"/>
<feature type="active site" description="Schiff-base intermediate with substrate" evidence="11">
    <location>
        <position position="140"/>
    </location>
</feature>
<evidence type="ECO:0000256" key="2">
    <source>
        <dbReference type="ARBA" id="ARBA00004496"/>
    </source>
</evidence>
<dbReference type="NCBIfam" id="NF002881">
    <property type="entry name" value="PRK03343.1"/>
    <property type="match status" value="1"/>
</dbReference>
<evidence type="ECO:0000256" key="5">
    <source>
        <dbReference type="ARBA" id="ARBA00013151"/>
    </source>
</evidence>
<dbReference type="NCBIfam" id="TIGR00876">
    <property type="entry name" value="tal_mycobact"/>
    <property type="match status" value="1"/>
</dbReference>
<dbReference type="PROSITE" id="PS01054">
    <property type="entry name" value="TRANSALDOLASE_1"/>
    <property type="match status" value="1"/>
</dbReference>
<comment type="pathway">
    <text evidence="3 11">Carbohydrate degradation; pentose phosphate pathway; D-glyceraldehyde 3-phosphate and beta-D-fructose 6-phosphate from D-ribose 5-phosphate and D-xylulose 5-phosphate (non-oxidative stage): step 2/3.</text>
</comment>
<dbReference type="InterPro" id="IPR018225">
    <property type="entry name" value="Transaldolase_AS"/>
</dbReference>
<dbReference type="Pfam" id="PF00923">
    <property type="entry name" value="TAL_FSA"/>
    <property type="match status" value="1"/>
</dbReference>
<comment type="subcellular location">
    <subcellularLocation>
        <location evidence="2 11">Cytoplasm</location>
    </subcellularLocation>
</comment>
<dbReference type="KEGG" id="kst:KSMBR1_2585"/>
<keyword evidence="9 11" id="KW-0704">Schiff base</keyword>
<evidence type="ECO:0000313" key="15">
    <source>
        <dbReference type="Proteomes" id="UP000501926"/>
    </source>
</evidence>
<dbReference type="EC" id="2.2.1.2" evidence="5 11"/>
<reference evidence="14" key="2">
    <citation type="submission" date="2017-10" db="EMBL/GenBank/DDBJ databases">
        <authorList>
            <person name="Frank J."/>
        </authorList>
    </citation>
    <scope>NUCLEOTIDE SEQUENCE [LARGE SCALE GENOMIC DNA]</scope>
</reference>
<keyword evidence="14" id="KW-1185">Reference proteome</keyword>
<dbReference type="InterPro" id="IPR013785">
    <property type="entry name" value="Aldolase_TIM"/>
</dbReference>
<keyword evidence="6 11" id="KW-0963">Cytoplasm</keyword>